<accession>A0A7M2Z0X7</accession>
<reference evidence="2 3" key="1">
    <citation type="submission" date="2018-07" db="EMBL/GenBank/DDBJ databases">
        <title>High-quality-draft genome sequence of Gaiella occulta.</title>
        <authorList>
            <person name="Severino R."/>
            <person name="Froufe H.J.C."/>
            <person name="Rainey F.A."/>
            <person name="Barroso C."/>
            <person name="Albuquerque L."/>
            <person name="Lobo-Da-Cunha A."/>
            <person name="Da Costa M.S."/>
            <person name="Egas C."/>
        </authorList>
    </citation>
    <scope>NUCLEOTIDE SEQUENCE [LARGE SCALE GENOMIC DNA]</scope>
    <source>
        <strain evidence="2 3">F2-233</strain>
    </source>
</reference>
<feature type="signal peptide" evidence="1">
    <location>
        <begin position="1"/>
        <end position="21"/>
    </location>
</feature>
<sequence length="114" mass="12256">MKRLACAFVVAAVAAPLAAAAAPSAVKPVVIPIRVENGRPAGGIGRPTVRKGTLVRIVVTSNAGREVHLHGYDIERPLRKGKPAVIQFRARLVGRFELEMHRPDALLARLTVRP</sequence>
<dbReference type="RefSeq" id="WP_114795520.1">
    <property type="nucleotide sequence ID" value="NZ_QQZY01000002.1"/>
</dbReference>
<dbReference type="InterPro" id="IPR008972">
    <property type="entry name" value="Cupredoxin"/>
</dbReference>
<evidence type="ECO:0008006" key="4">
    <source>
        <dbReference type="Google" id="ProtNLM"/>
    </source>
</evidence>
<evidence type="ECO:0000313" key="3">
    <source>
        <dbReference type="Proteomes" id="UP000254134"/>
    </source>
</evidence>
<keyword evidence="3" id="KW-1185">Reference proteome</keyword>
<feature type="chain" id="PRO_5029914314" description="Cupredoxin-like domain" evidence="1">
    <location>
        <begin position="22"/>
        <end position="114"/>
    </location>
</feature>
<protein>
    <recommendedName>
        <fullName evidence="4">Cupredoxin-like domain</fullName>
    </recommendedName>
</protein>
<keyword evidence="1" id="KW-0732">Signal</keyword>
<evidence type="ECO:0000256" key="1">
    <source>
        <dbReference type="SAM" id="SignalP"/>
    </source>
</evidence>
<proteinExistence type="predicted"/>
<comment type="caution">
    <text evidence="2">The sequence shown here is derived from an EMBL/GenBank/DDBJ whole genome shotgun (WGS) entry which is preliminary data.</text>
</comment>
<dbReference type="EMBL" id="QQZY01000002">
    <property type="protein sequence ID" value="RDI75302.1"/>
    <property type="molecule type" value="Genomic_DNA"/>
</dbReference>
<dbReference type="AlphaFoldDB" id="A0A7M2Z0X7"/>
<dbReference type="SUPFAM" id="SSF49503">
    <property type="entry name" value="Cupredoxins"/>
    <property type="match status" value="1"/>
</dbReference>
<organism evidence="2 3">
    <name type="scientific">Gaiella occulta</name>
    <dbReference type="NCBI Taxonomy" id="1002870"/>
    <lineage>
        <taxon>Bacteria</taxon>
        <taxon>Bacillati</taxon>
        <taxon>Actinomycetota</taxon>
        <taxon>Thermoleophilia</taxon>
        <taxon>Gaiellales</taxon>
        <taxon>Gaiellaceae</taxon>
        <taxon>Gaiella</taxon>
    </lineage>
</organism>
<gene>
    <name evidence="2" type="ORF">Gocc_1100</name>
</gene>
<dbReference type="Proteomes" id="UP000254134">
    <property type="component" value="Unassembled WGS sequence"/>
</dbReference>
<evidence type="ECO:0000313" key="2">
    <source>
        <dbReference type="EMBL" id="RDI75302.1"/>
    </source>
</evidence>
<reference evidence="3" key="2">
    <citation type="journal article" date="2019" name="MicrobiologyOpen">
        <title>High-quality draft genome sequence of Gaiella occulta isolated from a 150 meter deep mineral water borehole and comparison with the genome sequences of other deep-branching lineages of the phylum Actinobacteria.</title>
        <authorList>
            <person name="Severino R."/>
            <person name="Froufe H.J.C."/>
            <person name="Barroso C."/>
            <person name="Albuquerque L."/>
            <person name="Lobo-da-Cunha A."/>
            <person name="da Costa M.S."/>
            <person name="Egas C."/>
        </authorList>
    </citation>
    <scope>NUCLEOTIDE SEQUENCE [LARGE SCALE GENOMIC DNA]</scope>
    <source>
        <strain evidence="3">F2-233</strain>
    </source>
</reference>
<name>A0A7M2Z0X7_9ACTN</name>
<dbReference type="OrthoDB" id="6717945at2"/>